<feature type="compositionally biased region" description="Polar residues" evidence="5">
    <location>
        <begin position="73"/>
        <end position="89"/>
    </location>
</feature>
<evidence type="ECO:0000256" key="5">
    <source>
        <dbReference type="SAM" id="MobiDB-lite"/>
    </source>
</evidence>
<keyword evidence="3" id="KW-0853">WD repeat</keyword>
<evidence type="ECO:0000313" key="6">
    <source>
        <dbReference type="EMBL" id="CAK7915668.1"/>
    </source>
</evidence>
<sequence length="608" mass="66710">MDRQTLLEQKRQRLQELKSRRSANSSHSTEIDELVERLSSPKVSVSVGTQTDEIIGLQNVNKPIDQPVEDSKGTSTDGGATLPVQSTKPKVTFDKGVQAVSVDELEERERERERIEEKERENNRQAQESLTLTEKQNDSAVTDPDVITDLVEKSLKTLNKLLVQERNEPDVFTNSIDMAVSSSTSGTMNGETNIPFQRLKWSLSQQKRPVVSVDVAISDPNLIVVAYGHPKVPSISLPSGSSDSDSPGLAVVYCGSPSVQEFILLATSTITTARFDGPHRIMAGLANGKVVVWELANRHSEMVILPSLASPILSSSSALMTGNSQSSKIKFRNHIKPITSLLQQDSSSPVVSISLDGVVNVWSTSILAAPKVSSVQLFKPNETATISTREKLAVSSALFTDFVATNNRSYKENNPYLNGIVVGCQNGELYLVGTSSSEKDHIEATTASEGDRITPSGISSLIELSQTFRDTNSTLLLSTGMDWGFKIWKVFTTKITLHTYVQTDYMIMKAVARPNSNLQFVTMGFNNAPVLEFWSLQDKLMNPVTRIPIDISDNEAPLVPTTIEFSPSGNRLYAGFSTGQVLIWNVDEELLGKYIETKKSPIDTGIRL</sequence>
<name>A0ABP0EGG6_9ASCO</name>
<evidence type="ECO:0000313" key="7">
    <source>
        <dbReference type="Proteomes" id="UP001497600"/>
    </source>
</evidence>
<dbReference type="InterPro" id="IPR050687">
    <property type="entry name" value="Dynein_IC"/>
</dbReference>
<evidence type="ECO:0000256" key="2">
    <source>
        <dbReference type="ARBA" id="ARBA00022490"/>
    </source>
</evidence>
<dbReference type="InterPro" id="IPR036322">
    <property type="entry name" value="WD40_repeat_dom_sf"/>
</dbReference>
<dbReference type="Gene3D" id="2.130.10.10">
    <property type="entry name" value="YVTN repeat-like/Quinoprotein amine dehydrogenase"/>
    <property type="match status" value="2"/>
</dbReference>
<evidence type="ECO:0008006" key="8">
    <source>
        <dbReference type="Google" id="ProtNLM"/>
    </source>
</evidence>
<reference evidence="6 7" key="1">
    <citation type="submission" date="2024-01" db="EMBL/GenBank/DDBJ databases">
        <authorList>
            <consortium name="Genoscope - CEA"/>
            <person name="William W."/>
        </authorList>
    </citation>
    <scope>NUCLEOTIDE SEQUENCE [LARGE SCALE GENOMIC DNA]</scope>
    <source>
        <strain evidence="6 7">29B2s-10</strain>
    </source>
</reference>
<feature type="region of interest" description="Disordered" evidence="5">
    <location>
        <begin position="15"/>
        <end position="45"/>
    </location>
</feature>
<feature type="region of interest" description="Disordered" evidence="5">
    <location>
        <begin position="58"/>
        <end position="140"/>
    </location>
</feature>
<dbReference type="InterPro" id="IPR001680">
    <property type="entry name" value="WD40_rpt"/>
</dbReference>
<evidence type="ECO:0000256" key="3">
    <source>
        <dbReference type="ARBA" id="ARBA00022574"/>
    </source>
</evidence>
<comment type="subcellular location">
    <subcellularLocation>
        <location evidence="1">Cytoplasm</location>
    </subcellularLocation>
</comment>
<dbReference type="PANTHER" id="PTHR12442:SF22">
    <property type="entry name" value="CYTOPLASMIC DYNEIN 1 INTERMEDIATE CHAIN-RELATED"/>
    <property type="match status" value="1"/>
</dbReference>
<protein>
    <recommendedName>
        <fullName evidence="8">Dynein intermediate chain</fullName>
    </recommendedName>
</protein>
<proteinExistence type="predicted"/>
<dbReference type="InterPro" id="IPR015943">
    <property type="entry name" value="WD40/YVTN_repeat-like_dom_sf"/>
</dbReference>
<dbReference type="EMBL" id="OZ004259">
    <property type="protein sequence ID" value="CAK7915668.1"/>
    <property type="molecule type" value="Genomic_DNA"/>
</dbReference>
<evidence type="ECO:0000256" key="4">
    <source>
        <dbReference type="ARBA" id="ARBA00022737"/>
    </source>
</evidence>
<dbReference type="Proteomes" id="UP001497600">
    <property type="component" value="Chromosome G"/>
</dbReference>
<feature type="compositionally biased region" description="Polar residues" evidence="5">
    <location>
        <begin position="124"/>
        <end position="140"/>
    </location>
</feature>
<keyword evidence="2" id="KW-0963">Cytoplasm</keyword>
<organism evidence="6 7">
    <name type="scientific">[Candida] anglica</name>
    <dbReference type="NCBI Taxonomy" id="148631"/>
    <lineage>
        <taxon>Eukaryota</taxon>
        <taxon>Fungi</taxon>
        <taxon>Dikarya</taxon>
        <taxon>Ascomycota</taxon>
        <taxon>Saccharomycotina</taxon>
        <taxon>Pichiomycetes</taxon>
        <taxon>Debaryomycetaceae</taxon>
        <taxon>Kurtzmaniella</taxon>
    </lineage>
</organism>
<accession>A0ABP0EGG6</accession>
<feature type="compositionally biased region" description="Basic and acidic residues" evidence="5">
    <location>
        <begin position="107"/>
        <end position="123"/>
    </location>
</feature>
<gene>
    <name evidence="6" type="ORF">CAAN4_G00342</name>
</gene>
<keyword evidence="4" id="KW-0677">Repeat</keyword>
<dbReference type="SMART" id="SM00320">
    <property type="entry name" value="WD40"/>
    <property type="match status" value="3"/>
</dbReference>
<keyword evidence="7" id="KW-1185">Reference proteome</keyword>
<dbReference type="SUPFAM" id="SSF50978">
    <property type="entry name" value="WD40 repeat-like"/>
    <property type="match status" value="1"/>
</dbReference>
<evidence type="ECO:0000256" key="1">
    <source>
        <dbReference type="ARBA" id="ARBA00004496"/>
    </source>
</evidence>
<dbReference type="PANTHER" id="PTHR12442">
    <property type="entry name" value="DYNEIN INTERMEDIATE CHAIN"/>
    <property type="match status" value="1"/>
</dbReference>